<feature type="transmembrane region" description="Helical" evidence="1">
    <location>
        <begin position="238"/>
        <end position="259"/>
    </location>
</feature>
<feature type="transmembrane region" description="Helical" evidence="1">
    <location>
        <begin position="69"/>
        <end position="85"/>
    </location>
</feature>
<evidence type="ECO:0008006" key="4">
    <source>
        <dbReference type="Google" id="ProtNLM"/>
    </source>
</evidence>
<feature type="transmembrane region" description="Helical" evidence="1">
    <location>
        <begin position="26"/>
        <end position="48"/>
    </location>
</feature>
<dbReference type="KEGG" id="dku:Desku_0857"/>
<feature type="transmembrane region" description="Helical" evidence="1">
    <location>
        <begin position="126"/>
        <end position="144"/>
    </location>
</feature>
<evidence type="ECO:0000256" key="1">
    <source>
        <dbReference type="SAM" id="Phobius"/>
    </source>
</evidence>
<keyword evidence="3" id="KW-1185">Reference proteome</keyword>
<sequence length="269" mass="29920">MRPVQLQPVDILERCIGYLAPWWDEIFLALIFVTIAYVTGRILELLAGRRYHRRIGRIGVGKLENVDKKKLYSVMVGALIGYSIASPNLLLAVPCAVSGGLLGYLGVVAYNWFVKKLTEEKKAGEILLLYEVVSVYAVSGYSLYEALTAGAYLVRLIKDPLRRCLNSWGQGPERALQKLGKELGLPEADALVRILQRALVIGPGRLAEYLSQEGKTMENVRQFRIERGLGVRPIIQTLYLLLPGLALVGVTLMPVGYHISRLIMSIKLN</sequence>
<feature type="transmembrane region" description="Helical" evidence="1">
    <location>
        <begin position="91"/>
        <end position="114"/>
    </location>
</feature>
<dbReference type="AlphaFoldDB" id="A0AAU8PLU6"/>
<protein>
    <recommendedName>
        <fullName evidence="4">Type II secretion system protein GspF domain-containing protein</fullName>
    </recommendedName>
</protein>
<evidence type="ECO:0000313" key="2">
    <source>
        <dbReference type="EMBL" id="AEG14457.1"/>
    </source>
</evidence>
<name>A0AAU8PLU6_DESK7</name>
<dbReference type="Proteomes" id="UP000009229">
    <property type="component" value="Chromosome"/>
</dbReference>
<gene>
    <name evidence="2" type="ordered locus">Desku_0857</name>
</gene>
<dbReference type="EMBL" id="CP002770">
    <property type="protein sequence ID" value="AEG14457.1"/>
    <property type="molecule type" value="Genomic_DNA"/>
</dbReference>
<evidence type="ECO:0000313" key="3">
    <source>
        <dbReference type="Proteomes" id="UP000009229"/>
    </source>
</evidence>
<keyword evidence="1" id="KW-0812">Transmembrane</keyword>
<proteinExistence type="predicted"/>
<accession>A0AAU8PLU6</accession>
<keyword evidence="1" id="KW-1133">Transmembrane helix</keyword>
<organism evidence="2 3">
    <name type="scientific">Desulfofundulus kuznetsovii (strain DSM 6115 / VKM B-1805 / 17)</name>
    <name type="common">Desulfotomaculum kuznetsovii</name>
    <dbReference type="NCBI Taxonomy" id="760568"/>
    <lineage>
        <taxon>Bacteria</taxon>
        <taxon>Bacillati</taxon>
        <taxon>Bacillota</taxon>
        <taxon>Clostridia</taxon>
        <taxon>Eubacteriales</taxon>
        <taxon>Peptococcaceae</taxon>
        <taxon>Desulfofundulus</taxon>
    </lineage>
</organism>
<reference evidence="3" key="1">
    <citation type="submission" date="2011-05" db="EMBL/GenBank/DDBJ databases">
        <title>Complete sequence of Desulfotomaculum kuznetsovii DSM 6115.</title>
        <authorList>
            <person name="Lucas S."/>
            <person name="Han J."/>
            <person name="Lapidus A."/>
            <person name="Cheng J.-F."/>
            <person name="Goodwin L."/>
            <person name="Pitluck S."/>
            <person name="Peters L."/>
            <person name="Mikhailova N."/>
            <person name="Lu M."/>
            <person name="Saunders E."/>
            <person name="Han C."/>
            <person name="Tapia R."/>
            <person name="Land M."/>
            <person name="Hauser L."/>
            <person name="Kyrpides N."/>
            <person name="Ivanova N."/>
            <person name="Pagani I."/>
            <person name="Nazina T."/>
            <person name="Ivanova A."/>
            <person name="Parshina S."/>
            <person name="Kuever J."/>
            <person name="Muyzer G."/>
            <person name="Plugge C."/>
            <person name="Stams A."/>
            <person name="Woyke T."/>
        </authorList>
    </citation>
    <scope>NUCLEOTIDE SEQUENCE [LARGE SCALE GENOMIC DNA]</scope>
    <source>
        <strain evidence="3">DSM 6115 / VKM B-1805 / 17</strain>
    </source>
</reference>
<keyword evidence="1" id="KW-0472">Membrane</keyword>
<dbReference type="RefSeq" id="WP_013821972.1">
    <property type="nucleotide sequence ID" value="NC_015573.1"/>
</dbReference>